<keyword evidence="1" id="KW-0808">Transferase</keyword>
<dbReference type="GO" id="GO:0003950">
    <property type="term" value="F:NAD+ poly-ADP-ribosyltransferase activity"/>
    <property type="evidence" value="ECO:0007669"/>
    <property type="project" value="UniProtKB-UniRule"/>
</dbReference>
<dbReference type="Proteomes" id="UP000006671">
    <property type="component" value="Unassembled WGS sequence"/>
</dbReference>
<dbReference type="OrthoDB" id="6133115at2759"/>
<evidence type="ECO:0000256" key="2">
    <source>
        <dbReference type="SAM" id="MobiDB-lite"/>
    </source>
</evidence>
<dbReference type="RefSeq" id="XP_002682164.1">
    <property type="nucleotide sequence ID" value="XM_002682118.1"/>
</dbReference>
<dbReference type="InterPro" id="IPR012317">
    <property type="entry name" value="Poly(ADP-ribose)pol_cat_dom"/>
</dbReference>
<protein>
    <recommendedName>
        <fullName evidence="1">Poly [ADP-ribose] polymerase</fullName>
        <shortName evidence="1">PARP</shortName>
        <ecNumber evidence="1">2.4.2.-</ecNumber>
    </recommendedName>
</protein>
<dbReference type="GeneID" id="8862577"/>
<accession>D2V174</accession>
<feature type="compositionally biased region" description="Low complexity" evidence="2">
    <location>
        <begin position="52"/>
        <end position="81"/>
    </location>
</feature>
<sequence>MKQNNPTLPTPSVSSQPPQNIPQGTVPQIVGYMTTGANPQFLPVNYVKPQQSTIQSTSTTPTTSHSSSPSCSKTTKSSTSTKVNELKDKVPCKHWDKCTKTNYRDHVDHGEKYYHPCKKGANCSMITDSVHRSRFVHPCKYDSKCTKLQQKEHCLHYFHTCQDATSCQKYLSGDISHCYSFIHESKATNSTSNTQVNCISSWPKEWENPPKLSKNPLMKPHFRIVTLSTSSKEFQHCSQLFSSTSTGKTILKIERIENYIRWNWYSLQKQNMKANHNEKQLFHGTQQQFADLIAKEGFDARVSNSGKFGNGIYFSPNASYSLGYAGNSNNGRMFIVRVLVGHSYDANMNMMQTIKIAPQGFDSVTGWGGQEIIVYDNKQAYPEYLITYQ</sequence>
<dbReference type="PROSITE" id="PS51059">
    <property type="entry name" value="PARP_CATALYTIC"/>
    <property type="match status" value="1"/>
</dbReference>
<organism evidence="5">
    <name type="scientific">Naegleria gruberi</name>
    <name type="common">Amoeba</name>
    <dbReference type="NCBI Taxonomy" id="5762"/>
    <lineage>
        <taxon>Eukaryota</taxon>
        <taxon>Discoba</taxon>
        <taxon>Heterolobosea</taxon>
        <taxon>Tetramitia</taxon>
        <taxon>Eutetramitia</taxon>
        <taxon>Vahlkampfiidae</taxon>
        <taxon>Naegleria</taxon>
    </lineage>
</organism>
<feature type="domain" description="PARP catalytic" evidence="3">
    <location>
        <begin position="211"/>
        <end position="389"/>
    </location>
</feature>
<name>D2V174_NAEGR</name>
<gene>
    <name evidence="4" type="ORF">NAEGRDRAFT_62784</name>
</gene>
<dbReference type="InterPro" id="IPR051712">
    <property type="entry name" value="ARTD-AVP"/>
</dbReference>
<dbReference type="GO" id="GO:0005634">
    <property type="term" value="C:nucleus"/>
    <property type="evidence" value="ECO:0007669"/>
    <property type="project" value="TreeGrafter"/>
</dbReference>
<dbReference type="EC" id="2.4.2.-" evidence="1"/>
<keyword evidence="5" id="KW-1185">Reference proteome</keyword>
<dbReference type="OMA" id="SFIHESK"/>
<keyword evidence="1" id="KW-0520">NAD</keyword>
<dbReference type="AlphaFoldDB" id="D2V174"/>
<feature type="region of interest" description="Disordered" evidence="2">
    <location>
        <begin position="52"/>
        <end position="83"/>
    </location>
</feature>
<dbReference type="EMBL" id="GG738848">
    <property type="protein sequence ID" value="EFC49420.1"/>
    <property type="molecule type" value="Genomic_DNA"/>
</dbReference>
<evidence type="ECO:0000256" key="1">
    <source>
        <dbReference type="RuleBase" id="RU362114"/>
    </source>
</evidence>
<dbReference type="PANTHER" id="PTHR45740">
    <property type="entry name" value="POLY [ADP-RIBOSE] POLYMERASE"/>
    <property type="match status" value="1"/>
</dbReference>
<evidence type="ECO:0000259" key="3">
    <source>
        <dbReference type="PROSITE" id="PS51059"/>
    </source>
</evidence>
<dbReference type="SUPFAM" id="SSF56399">
    <property type="entry name" value="ADP-ribosylation"/>
    <property type="match status" value="1"/>
</dbReference>
<dbReference type="Gene3D" id="3.90.228.10">
    <property type="match status" value="1"/>
</dbReference>
<keyword evidence="1" id="KW-0328">Glycosyltransferase</keyword>
<evidence type="ECO:0000313" key="5">
    <source>
        <dbReference type="Proteomes" id="UP000006671"/>
    </source>
</evidence>
<dbReference type="PANTHER" id="PTHR45740:SF2">
    <property type="entry name" value="POLY [ADP-RIBOSE] POLYMERASE"/>
    <property type="match status" value="1"/>
</dbReference>
<evidence type="ECO:0000313" key="4">
    <source>
        <dbReference type="EMBL" id="EFC49420.1"/>
    </source>
</evidence>
<proteinExistence type="predicted"/>
<feature type="region of interest" description="Disordered" evidence="2">
    <location>
        <begin position="1"/>
        <end position="32"/>
    </location>
</feature>
<dbReference type="KEGG" id="ngr:NAEGRDRAFT_62784"/>
<dbReference type="InParanoid" id="D2V174"/>
<dbReference type="Pfam" id="PF00644">
    <property type="entry name" value="PARP"/>
    <property type="match status" value="1"/>
</dbReference>
<reference evidence="4 5" key="1">
    <citation type="journal article" date="2010" name="Cell">
        <title>The genome of Naegleria gruberi illuminates early eukaryotic versatility.</title>
        <authorList>
            <person name="Fritz-Laylin L.K."/>
            <person name="Prochnik S.E."/>
            <person name="Ginger M.L."/>
            <person name="Dacks J.B."/>
            <person name="Carpenter M.L."/>
            <person name="Field M.C."/>
            <person name="Kuo A."/>
            <person name="Paredez A."/>
            <person name="Chapman J."/>
            <person name="Pham J."/>
            <person name="Shu S."/>
            <person name="Neupane R."/>
            <person name="Cipriano M."/>
            <person name="Mancuso J."/>
            <person name="Tu H."/>
            <person name="Salamov A."/>
            <person name="Lindquist E."/>
            <person name="Shapiro H."/>
            <person name="Lucas S."/>
            <person name="Grigoriev I.V."/>
            <person name="Cande W.Z."/>
            <person name="Fulton C."/>
            <person name="Rokhsar D.S."/>
            <person name="Dawson S.C."/>
        </authorList>
    </citation>
    <scope>NUCLEOTIDE SEQUENCE [LARGE SCALE GENOMIC DNA]</scope>
    <source>
        <strain evidence="4 5">NEG-M</strain>
    </source>
</reference>
<dbReference type="GO" id="GO:1990404">
    <property type="term" value="F:NAD+-protein mono-ADP-ribosyltransferase activity"/>
    <property type="evidence" value="ECO:0007669"/>
    <property type="project" value="TreeGrafter"/>
</dbReference>
<feature type="compositionally biased region" description="Polar residues" evidence="2">
    <location>
        <begin position="1"/>
        <end position="26"/>
    </location>
</feature>
<dbReference type="VEuPathDB" id="AmoebaDB:NAEGRDRAFT_62784"/>
<dbReference type="eggNOG" id="ENOG502S6U3">
    <property type="taxonomic scope" value="Eukaryota"/>
</dbReference>